<reference evidence="2 3" key="2">
    <citation type="journal article" date="2017" name="Int. J. Syst. Evol. Microbiol.">
        <title>Mycobacterium stephanolepidis sp. nov., a rapidly growing species related to Mycobacterium chelonae, isolated from marine teleost fish, Stephanolepis cirrhifer.</title>
        <authorList>
            <person name="Fukano H."/>
            <person name="Wada S."/>
            <person name="Kurata O."/>
            <person name="Katayama K."/>
            <person name="Fujiwara N."/>
            <person name="Hoshino Y."/>
        </authorList>
    </citation>
    <scope>NUCLEOTIDE SEQUENCE [LARGE SCALE GENOMIC DNA]</scope>
    <source>
        <strain evidence="2 3">NJB0901</strain>
    </source>
</reference>
<gene>
    <name evidence="2" type="ORF">MSTE_01746</name>
</gene>
<dbReference type="AlphaFoldDB" id="A0A1Z4EVT0"/>
<evidence type="ECO:0000313" key="3">
    <source>
        <dbReference type="Proteomes" id="UP000217954"/>
    </source>
</evidence>
<sequence length="300" mass="33066">MFISWSKDRSRQIALIWKSLIEDTFDAVDAFVSDRDISPGERGLTTIKEQLDGTSVGIPIVTRDNEKEPWINFESGALSKGVPNAPVRVMPCLVDFNNPSELTSPLTQFQAKLLNKEGVSAILATIAEANSIDWQRKQAGFEARWPEFEALFDAHRAPLEPVTEQGPVRRTDSDMLSEIVNNTRELRKALIGVSHSHEEPSRAETAVGLLELLQAEIDRGEDYGSLNAEAVMTPKGDFRIVVHHGAEEHREQLLRMSDVFRARIIVAAPLTPKKNAKPTGGDIGSGKMGGLGPHKLGRDT</sequence>
<evidence type="ECO:0000313" key="2">
    <source>
        <dbReference type="EMBL" id="BAX97064.1"/>
    </source>
</evidence>
<proteinExistence type="predicted"/>
<feature type="compositionally biased region" description="Gly residues" evidence="1">
    <location>
        <begin position="281"/>
        <end position="292"/>
    </location>
</feature>
<evidence type="ECO:0008006" key="4">
    <source>
        <dbReference type="Google" id="ProtNLM"/>
    </source>
</evidence>
<feature type="region of interest" description="Disordered" evidence="1">
    <location>
        <begin position="273"/>
        <end position="300"/>
    </location>
</feature>
<dbReference type="SUPFAM" id="SSF52200">
    <property type="entry name" value="Toll/Interleukin receptor TIR domain"/>
    <property type="match status" value="1"/>
</dbReference>
<organism evidence="2 3">
    <name type="scientific">[Mycobacterium] stephanolepidis</name>
    <dbReference type="NCBI Taxonomy" id="1520670"/>
    <lineage>
        <taxon>Bacteria</taxon>
        <taxon>Bacillati</taxon>
        <taxon>Actinomycetota</taxon>
        <taxon>Actinomycetes</taxon>
        <taxon>Mycobacteriales</taxon>
        <taxon>Mycobacteriaceae</taxon>
        <taxon>Mycobacteroides</taxon>
    </lineage>
</organism>
<reference evidence="3" key="1">
    <citation type="journal article" date="2017" name="Genome Announc.">
        <title>Complete Genome Sequence of Mycobacterium stephanolepidis.</title>
        <authorList>
            <person name="Fukano H."/>
            <person name="Yoshida M."/>
            <person name="Katayama Y."/>
            <person name="Omatsu T."/>
            <person name="Mizutani T."/>
            <person name="Kurata O."/>
            <person name="Wada S."/>
            <person name="Hoshino Y."/>
        </authorList>
    </citation>
    <scope>NUCLEOTIDE SEQUENCE [LARGE SCALE GENOMIC DNA]</scope>
    <source>
        <strain evidence="3">NJB0901</strain>
    </source>
</reference>
<dbReference type="EMBL" id="AP018165">
    <property type="protein sequence ID" value="BAX97064.1"/>
    <property type="molecule type" value="Genomic_DNA"/>
</dbReference>
<dbReference type="Proteomes" id="UP000217954">
    <property type="component" value="Chromosome"/>
</dbReference>
<protein>
    <recommendedName>
        <fullName evidence="4">TIR domain-containing protein</fullName>
    </recommendedName>
</protein>
<dbReference type="Gene3D" id="3.40.50.10140">
    <property type="entry name" value="Toll/interleukin-1 receptor homology (TIR) domain"/>
    <property type="match status" value="1"/>
</dbReference>
<accession>A0A1Z4EVT0</accession>
<dbReference type="KEGG" id="mste:MSTE_01746"/>
<dbReference type="InterPro" id="IPR035897">
    <property type="entry name" value="Toll_tir_struct_dom_sf"/>
</dbReference>
<evidence type="ECO:0000256" key="1">
    <source>
        <dbReference type="SAM" id="MobiDB-lite"/>
    </source>
</evidence>
<name>A0A1Z4EVT0_9MYCO</name>
<keyword evidence="3" id="KW-1185">Reference proteome</keyword>